<gene>
    <name evidence="2" type="ORF">A2153_03570</name>
</gene>
<dbReference type="InterPro" id="IPR025474">
    <property type="entry name" value="DUF4325"/>
</dbReference>
<dbReference type="Pfam" id="PF14213">
    <property type="entry name" value="DUF4325"/>
    <property type="match status" value="1"/>
</dbReference>
<proteinExistence type="predicted"/>
<dbReference type="EMBL" id="MFJB01000055">
    <property type="protein sequence ID" value="OGF99615.1"/>
    <property type="molecule type" value="Genomic_DNA"/>
</dbReference>
<comment type="caution">
    <text evidence="2">The sequence shown here is derived from an EMBL/GenBank/DDBJ whole genome shotgun (WGS) entry which is preliminary data.</text>
</comment>
<evidence type="ECO:0000259" key="1">
    <source>
        <dbReference type="Pfam" id="PF14213"/>
    </source>
</evidence>
<feature type="domain" description="DUF4325" evidence="1">
    <location>
        <begin position="32"/>
        <end position="76"/>
    </location>
</feature>
<reference evidence="2 3" key="1">
    <citation type="journal article" date="2016" name="Nat. Commun.">
        <title>Thousands of microbial genomes shed light on interconnected biogeochemical processes in an aquifer system.</title>
        <authorList>
            <person name="Anantharaman K."/>
            <person name="Brown C.T."/>
            <person name="Hug L.A."/>
            <person name="Sharon I."/>
            <person name="Castelle C.J."/>
            <person name="Probst A.J."/>
            <person name="Thomas B.C."/>
            <person name="Singh A."/>
            <person name="Wilkins M.J."/>
            <person name="Karaoz U."/>
            <person name="Brodie E.L."/>
            <person name="Williams K.H."/>
            <person name="Hubbard S.S."/>
            <person name="Banfield J.F."/>
        </authorList>
    </citation>
    <scope>NUCLEOTIDE SEQUENCE [LARGE SCALE GENOMIC DNA]</scope>
</reference>
<organism evidence="2 3">
    <name type="scientific">Candidatus Gottesmanbacteria bacterium RBG_16_38_7b</name>
    <dbReference type="NCBI Taxonomy" id="1798372"/>
    <lineage>
        <taxon>Bacteria</taxon>
        <taxon>Candidatus Gottesmaniibacteriota</taxon>
    </lineage>
</organism>
<evidence type="ECO:0000313" key="2">
    <source>
        <dbReference type="EMBL" id="OGF99615.1"/>
    </source>
</evidence>
<accession>A0A1F5YHF3</accession>
<protein>
    <recommendedName>
        <fullName evidence="1">DUF4325 domain-containing protein</fullName>
    </recommendedName>
</protein>
<dbReference type="AlphaFoldDB" id="A0A1F5YHF3"/>
<evidence type="ECO:0000313" key="3">
    <source>
        <dbReference type="Proteomes" id="UP000177396"/>
    </source>
</evidence>
<name>A0A1F5YHF3_9BACT</name>
<dbReference type="Proteomes" id="UP000177396">
    <property type="component" value="Unassembled WGS sequence"/>
</dbReference>
<sequence length="99" mass="11420">MIIKLYKFGDLLISRPAGREAYLSAKAYLFTKTPQIIEFDFEQVKVLTPSWIDEFITLLKKEYPQVKIEFRKSNNPTVISSLKVISSSSPVSDQPDRKH</sequence>